<dbReference type="AlphaFoldDB" id="A0A414QMI7"/>
<organism evidence="1 2">
    <name type="scientific">Coprococcus comes</name>
    <dbReference type="NCBI Taxonomy" id="410072"/>
    <lineage>
        <taxon>Bacteria</taxon>
        <taxon>Bacillati</taxon>
        <taxon>Bacillota</taxon>
        <taxon>Clostridia</taxon>
        <taxon>Lachnospirales</taxon>
        <taxon>Lachnospiraceae</taxon>
        <taxon>Coprococcus</taxon>
    </lineage>
</organism>
<evidence type="ECO:0000313" key="2">
    <source>
        <dbReference type="Proteomes" id="UP000284579"/>
    </source>
</evidence>
<name>A0A414QMI7_9FIRM</name>
<protein>
    <submittedName>
        <fullName evidence="1">Uncharacterized protein</fullName>
    </submittedName>
</protein>
<sequence>MTINNDCMTVTISIAKYERLIESQTKLQIFERLAKREQTAYLDVATVLGILEVGREEKGDSE</sequence>
<dbReference type="Proteomes" id="UP000284579">
    <property type="component" value="Unassembled WGS sequence"/>
</dbReference>
<dbReference type="EMBL" id="QRHO01000018">
    <property type="protein sequence ID" value="RHF82003.1"/>
    <property type="molecule type" value="Genomic_DNA"/>
</dbReference>
<proteinExistence type="predicted"/>
<reference evidence="1 2" key="1">
    <citation type="submission" date="2018-08" db="EMBL/GenBank/DDBJ databases">
        <title>A genome reference for cultivated species of the human gut microbiota.</title>
        <authorList>
            <person name="Zou Y."/>
            <person name="Xue W."/>
            <person name="Luo G."/>
        </authorList>
    </citation>
    <scope>NUCLEOTIDE SEQUENCE [LARGE SCALE GENOMIC DNA]</scope>
    <source>
        <strain evidence="1 2">AM23-3</strain>
    </source>
</reference>
<gene>
    <name evidence="1" type="ORF">DW656_12005</name>
</gene>
<dbReference type="RefSeq" id="WP_118199298.1">
    <property type="nucleotide sequence ID" value="NZ_QRHO01000018.1"/>
</dbReference>
<accession>A0A414QMI7</accession>
<evidence type="ECO:0000313" key="1">
    <source>
        <dbReference type="EMBL" id="RHF82003.1"/>
    </source>
</evidence>
<comment type="caution">
    <text evidence="1">The sequence shown here is derived from an EMBL/GenBank/DDBJ whole genome shotgun (WGS) entry which is preliminary data.</text>
</comment>